<keyword evidence="2" id="KW-1185">Reference proteome</keyword>
<accession>A0ABW3EAZ5</accession>
<evidence type="ECO:0000313" key="2">
    <source>
        <dbReference type="Proteomes" id="UP001597104"/>
    </source>
</evidence>
<dbReference type="RefSeq" id="WP_137637160.1">
    <property type="nucleotide sequence ID" value="NZ_BJDN01000005.1"/>
</dbReference>
<comment type="caution">
    <text evidence="1">The sequence shown here is derived from an EMBL/GenBank/DDBJ whole genome shotgun (WGS) entry which is preliminary data.</text>
</comment>
<evidence type="ECO:0000313" key="1">
    <source>
        <dbReference type="EMBL" id="MFD0896860.1"/>
    </source>
</evidence>
<proteinExistence type="predicted"/>
<sequence>MKINYLAKWDKNSPELTWSGTTWHLYHYLSFQNDVNRIDITKTKSLDIMLLTLIQKFANLFLKGRL</sequence>
<reference evidence="2" key="1">
    <citation type="journal article" date="2019" name="Int. J. Syst. Evol. Microbiol.">
        <title>The Global Catalogue of Microorganisms (GCM) 10K type strain sequencing project: providing services to taxonomists for standard genome sequencing and annotation.</title>
        <authorList>
            <consortium name="The Broad Institute Genomics Platform"/>
            <consortium name="The Broad Institute Genome Sequencing Center for Infectious Disease"/>
            <person name="Wu L."/>
            <person name="Ma J."/>
        </authorList>
    </citation>
    <scope>NUCLEOTIDE SEQUENCE [LARGE SCALE GENOMIC DNA]</scope>
    <source>
        <strain evidence="2">CCM 8925</strain>
    </source>
</reference>
<organism evidence="1 2">
    <name type="scientific">Loigolactobacillus binensis</name>
    <dbReference type="NCBI Taxonomy" id="2559922"/>
    <lineage>
        <taxon>Bacteria</taxon>
        <taxon>Bacillati</taxon>
        <taxon>Bacillota</taxon>
        <taxon>Bacilli</taxon>
        <taxon>Lactobacillales</taxon>
        <taxon>Lactobacillaceae</taxon>
        <taxon>Loigolactobacillus</taxon>
    </lineage>
</organism>
<dbReference type="EMBL" id="JBHTIO010000017">
    <property type="protein sequence ID" value="MFD0896860.1"/>
    <property type="molecule type" value="Genomic_DNA"/>
</dbReference>
<protein>
    <submittedName>
        <fullName evidence="1">Uncharacterized protein</fullName>
    </submittedName>
</protein>
<gene>
    <name evidence="1" type="ORF">ACFQZ7_03800</name>
</gene>
<dbReference type="Proteomes" id="UP001597104">
    <property type="component" value="Unassembled WGS sequence"/>
</dbReference>
<name>A0ABW3EAZ5_9LACO</name>